<dbReference type="Proteomes" id="UP000886742">
    <property type="component" value="Unassembled WGS sequence"/>
</dbReference>
<evidence type="ECO:0000313" key="4">
    <source>
        <dbReference type="Proteomes" id="UP000886742"/>
    </source>
</evidence>
<dbReference type="Gene3D" id="1.20.144.10">
    <property type="entry name" value="Phosphatidic acid phosphatase type 2/haloperoxidase"/>
    <property type="match status" value="1"/>
</dbReference>
<feature type="chain" id="PRO_5039380954" evidence="1">
    <location>
        <begin position="25"/>
        <end position="186"/>
    </location>
</feature>
<dbReference type="InterPro" id="IPR000326">
    <property type="entry name" value="PAP2/HPO"/>
</dbReference>
<comment type="caution">
    <text evidence="3">The sequence shown here is derived from an EMBL/GenBank/DDBJ whole genome shotgun (WGS) entry which is preliminary data.</text>
</comment>
<dbReference type="SUPFAM" id="SSF48317">
    <property type="entry name" value="Acid phosphatase/Vanadium-dependent haloperoxidase"/>
    <property type="match status" value="1"/>
</dbReference>
<accession>A0A9D1JVX7</accession>
<dbReference type="SMART" id="SM00014">
    <property type="entry name" value="acidPPc"/>
    <property type="match status" value="1"/>
</dbReference>
<dbReference type="PANTHER" id="PTHR14969:SF13">
    <property type="entry name" value="AT30094P"/>
    <property type="match status" value="1"/>
</dbReference>
<dbReference type="AlphaFoldDB" id="A0A9D1JVX7"/>
<feature type="domain" description="Phosphatidic acid phosphatase type 2/haloperoxidase" evidence="2">
    <location>
        <begin position="63"/>
        <end position="163"/>
    </location>
</feature>
<protein>
    <submittedName>
        <fullName evidence="3">Phosphatase PAP2 family protein</fullName>
    </submittedName>
</protein>
<evidence type="ECO:0000259" key="2">
    <source>
        <dbReference type="SMART" id="SM00014"/>
    </source>
</evidence>
<sequence length="186" mass="20681">MLRFLFVGVLGITISLCAAPYAWAGDVIAKIGDFISFKILPVYSFGTTIYNSDWDTWYDYDWNGLKQLIVVNMVKSTVVDGIKENVFEMRPNGSGGDSFPSGHTANAFAQAAFIHRRYGIKQAIVPYVLATFVGFSRVESRMHYTHDVLAGATIGFLSAWIFADEKKSVVVSADTNSFGLRFNFVF</sequence>
<reference evidence="3" key="2">
    <citation type="journal article" date="2021" name="PeerJ">
        <title>Extensive microbial diversity within the chicken gut microbiome revealed by metagenomics and culture.</title>
        <authorList>
            <person name="Gilroy R."/>
            <person name="Ravi A."/>
            <person name="Getino M."/>
            <person name="Pursley I."/>
            <person name="Horton D.L."/>
            <person name="Alikhan N.F."/>
            <person name="Baker D."/>
            <person name="Gharbi K."/>
            <person name="Hall N."/>
            <person name="Watson M."/>
            <person name="Adriaenssens E.M."/>
            <person name="Foster-Nyarko E."/>
            <person name="Jarju S."/>
            <person name="Secka A."/>
            <person name="Antonio M."/>
            <person name="Oren A."/>
            <person name="Chaudhuri R.R."/>
            <person name="La Ragione R."/>
            <person name="Hildebrand F."/>
            <person name="Pallen M.J."/>
        </authorList>
    </citation>
    <scope>NUCLEOTIDE SEQUENCE</scope>
    <source>
        <strain evidence="3">ChiGjej3B3-5194</strain>
    </source>
</reference>
<dbReference type="Pfam" id="PF01569">
    <property type="entry name" value="PAP2"/>
    <property type="match status" value="1"/>
</dbReference>
<evidence type="ECO:0000256" key="1">
    <source>
        <dbReference type="SAM" id="SignalP"/>
    </source>
</evidence>
<gene>
    <name evidence="3" type="ORF">IAD02_01750</name>
</gene>
<dbReference type="InterPro" id="IPR036938">
    <property type="entry name" value="PAP2/HPO_sf"/>
</dbReference>
<reference evidence="3" key="1">
    <citation type="submission" date="2020-10" db="EMBL/GenBank/DDBJ databases">
        <authorList>
            <person name="Gilroy R."/>
        </authorList>
    </citation>
    <scope>NUCLEOTIDE SEQUENCE</scope>
    <source>
        <strain evidence="3">ChiGjej3B3-5194</strain>
    </source>
</reference>
<feature type="signal peptide" evidence="1">
    <location>
        <begin position="1"/>
        <end position="24"/>
    </location>
</feature>
<evidence type="ECO:0000313" key="3">
    <source>
        <dbReference type="EMBL" id="HIS70692.1"/>
    </source>
</evidence>
<keyword evidence="1" id="KW-0732">Signal</keyword>
<name>A0A9D1JVX7_9PROT</name>
<proteinExistence type="predicted"/>
<dbReference type="EMBL" id="DVJI01000009">
    <property type="protein sequence ID" value="HIS70692.1"/>
    <property type="molecule type" value="Genomic_DNA"/>
</dbReference>
<dbReference type="CDD" id="cd03394">
    <property type="entry name" value="PAP2_like_5"/>
    <property type="match status" value="1"/>
</dbReference>
<dbReference type="PANTHER" id="PTHR14969">
    <property type="entry name" value="SPHINGOSINE-1-PHOSPHATE PHOSPHOHYDROLASE"/>
    <property type="match status" value="1"/>
</dbReference>
<organism evidence="3 4">
    <name type="scientific">Candidatus Enterousia intestinigallinarum</name>
    <dbReference type="NCBI Taxonomy" id="2840790"/>
    <lineage>
        <taxon>Bacteria</taxon>
        <taxon>Pseudomonadati</taxon>
        <taxon>Pseudomonadota</taxon>
        <taxon>Alphaproteobacteria</taxon>
        <taxon>Candidatus Enterousia</taxon>
    </lineage>
</organism>